<keyword evidence="9" id="KW-0812">Transmembrane</keyword>
<protein>
    <recommendedName>
        <fullName evidence="1">non-specific serine/threonine protein kinase</fullName>
        <ecNumber evidence="1">2.7.11.1</ecNumber>
    </recommendedName>
</protein>
<sequence>MSGGGPRVVDGRFELVRRLGGGGMGTVWRARDLALHRDVALKEVRPPGADEDMEGVRTLRARVLREARALARVEHPHVVTIHHIVDGGEGTYPWLVMELVTGGSLQDRLDRGRMTPPDAARLGRDLLAALVAAHAHGIEHRDVKPANVLLRPDGRPVLTDFGIAAVQESTRLTATGSVIGSPDYMAPERVRGRASGPPADLWSLGMLLYVAVEGRHPLRRDSTLATLAAVLHDEVPEPRYAGPLTGVLMALLVHDPAARPDAAALDRQLARAAGELPEPVDRSETPQPGPAGGDCIAAPSGTTSYRIAPPGPGPGAEPGPADGAGPADEARDTPVPLRAGPAYRPSRRRAALAAFGVVSLLVSIGIPVGLLVRSWLPDAGDGGAARTSATATPASAAPRTATSPEQKNLLTPDGIRMAIAKLKPVMGTSKATSFVVHADSVTAQALVKGSTKRYDRFAYKGEDVAVRDGMGGTVLPGTVATDLEDIDWDAVPKLLERAEAELDVERPTSRYLMLNPASTLFRTGPGISVYLSDDLGSAYLKADAAGKVIEVHPQER</sequence>
<dbReference type="SMART" id="SM00220">
    <property type="entry name" value="S_TKc"/>
    <property type="match status" value="1"/>
</dbReference>
<dbReference type="PROSITE" id="PS00107">
    <property type="entry name" value="PROTEIN_KINASE_ATP"/>
    <property type="match status" value="1"/>
</dbReference>
<evidence type="ECO:0000256" key="7">
    <source>
        <dbReference type="PROSITE-ProRule" id="PRU10141"/>
    </source>
</evidence>
<feature type="compositionally biased region" description="Low complexity" evidence="8">
    <location>
        <begin position="318"/>
        <end position="327"/>
    </location>
</feature>
<organism evidence="11 12">
    <name type="scientific">Streptomyces hyderabadensis</name>
    <dbReference type="NCBI Taxonomy" id="598549"/>
    <lineage>
        <taxon>Bacteria</taxon>
        <taxon>Bacillati</taxon>
        <taxon>Actinomycetota</taxon>
        <taxon>Actinomycetes</taxon>
        <taxon>Kitasatosporales</taxon>
        <taxon>Streptomycetaceae</taxon>
        <taxon>Streptomyces</taxon>
    </lineage>
</organism>
<dbReference type="CDD" id="cd14014">
    <property type="entry name" value="STKc_PknB_like"/>
    <property type="match status" value="1"/>
</dbReference>
<dbReference type="PANTHER" id="PTHR43289:SF6">
    <property type="entry name" value="SERINE_THREONINE-PROTEIN KINASE NEKL-3"/>
    <property type="match status" value="1"/>
</dbReference>
<dbReference type="PROSITE" id="PS50011">
    <property type="entry name" value="PROTEIN_KINASE_DOM"/>
    <property type="match status" value="1"/>
</dbReference>
<evidence type="ECO:0000256" key="4">
    <source>
        <dbReference type="ARBA" id="ARBA00022741"/>
    </source>
</evidence>
<gene>
    <name evidence="11" type="ORF">GCM10023257_33520</name>
</gene>
<feature type="binding site" evidence="7">
    <location>
        <position position="42"/>
    </location>
    <ligand>
        <name>ATP</name>
        <dbReference type="ChEBI" id="CHEBI:30616"/>
    </ligand>
</feature>
<comment type="caution">
    <text evidence="11">The sequence shown here is derived from an EMBL/GenBank/DDBJ whole genome shotgun (WGS) entry which is preliminary data.</text>
</comment>
<evidence type="ECO:0000256" key="6">
    <source>
        <dbReference type="ARBA" id="ARBA00022840"/>
    </source>
</evidence>
<evidence type="ECO:0000256" key="5">
    <source>
        <dbReference type="ARBA" id="ARBA00022777"/>
    </source>
</evidence>
<name>A0ABP9I887_9ACTN</name>
<keyword evidence="9" id="KW-0472">Membrane</keyword>
<keyword evidence="2" id="KW-0723">Serine/threonine-protein kinase</keyword>
<dbReference type="Proteomes" id="UP001500610">
    <property type="component" value="Unassembled WGS sequence"/>
</dbReference>
<keyword evidence="5" id="KW-0418">Kinase</keyword>
<keyword evidence="3" id="KW-0808">Transferase</keyword>
<dbReference type="InterPro" id="IPR011009">
    <property type="entry name" value="Kinase-like_dom_sf"/>
</dbReference>
<keyword evidence="6 7" id="KW-0067">ATP-binding</keyword>
<dbReference type="PANTHER" id="PTHR43289">
    <property type="entry name" value="MITOGEN-ACTIVATED PROTEIN KINASE KINASE KINASE 20-RELATED"/>
    <property type="match status" value="1"/>
</dbReference>
<dbReference type="InterPro" id="IPR000719">
    <property type="entry name" value="Prot_kinase_dom"/>
</dbReference>
<dbReference type="SUPFAM" id="SSF56112">
    <property type="entry name" value="Protein kinase-like (PK-like)"/>
    <property type="match status" value="1"/>
</dbReference>
<evidence type="ECO:0000256" key="1">
    <source>
        <dbReference type="ARBA" id="ARBA00012513"/>
    </source>
</evidence>
<dbReference type="InterPro" id="IPR017441">
    <property type="entry name" value="Protein_kinase_ATP_BS"/>
</dbReference>
<dbReference type="InterPro" id="IPR008271">
    <property type="entry name" value="Ser/Thr_kinase_AS"/>
</dbReference>
<feature type="domain" description="Protein kinase" evidence="10">
    <location>
        <begin position="13"/>
        <end position="269"/>
    </location>
</feature>
<feature type="region of interest" description="Disordered" evidence="8">
    <location>
        <begin position="273"/>
        <end position="342"/>
    </location>
</feature>
<proteinExistence type="predicted"/>
<dbReference type="Pfam" id="PF00069">
    <property type="entry name" value="Pkinase"/>
    <property type="match status" value="1"/>
</dbReference>
<feature type="region of interest" description="Disordered" evidence="8">
    <location>
        <begin position="381"/>
        <end position="408"/>
    </location>
</feature>
<dbReference type="Gene3D" id="1.10.510.10">
    <property type="entry name" value="Transferase(Phosphotransferase) domain 1"/>
    <property type="match status" value="1"/>
</dbReference>
<keyword evidence="12" id="KW-1185">Reference proteome</keyword>
<dbReference type="PROSITE" id="PS00108">
    <property type="entry name" value="PROTEIN_KINASE_ST"/>
    <property type="match status" value="1"/>
</dbReference>
<dbReference type="RefSeq" id="WP_226027805.1">
    <property type="nucleotide sequence ID" value="NZ_BAABIV010000013.1"/>
</dbReference>
<dbReference type="Gene3D" id="3.30.200.20">
    <property type="entry name" value="Phosphorylase Kinase, domain 1"/>
    <property type="match status" value="1"/>
</dbReference>
<accession>A0ABP9I887</accession>
<reference evidence="12" key="1">
    <citation type="journal article" date="2019" name="Int. J. Syst. Evol. Microbiol.">
        <title>The Global Catalogue of Microorganisms (GCM) 10K type strain sequencing project: providing services to taxonomists for standard genome sequencing and annotation.</title>
        <authorList>
            <consortium name="The Broad Institute Genomics Platform"/>
            <consortium name="The Broad Institute Genome Sequencing Center for Infectious Disease"/>
            <person name="Wu L."/>
            <person name="Ma J."/>
        </authorList>
    </citation>
    <scope>NUCLEOTIDE SEQUENCE [LARGE SCALE GENOMIC DNA]</scope>
    <source>
        <strain evidence="12">JCM 17657</strain>
    </source>
</reference>
<dbReference type="EC" id="2.7.11.1" evidence="1"/>
<evidence type="ECO:0000256" key="3">
    <source>
        <dbReference type="ARBA" id="ARBA00022679"/>
    </source>
</evidence>
<feature type="transmembrane region" description="Helical" evidence="9">
    <location>
        <begin position="350"/>
        <end position="372"/>
    </location>
</feature>
<keyword evidence="9" id="KW-1133">Transmembrane helix</keyword>
<evidence type="ECO:0000313" key="11">
    <source>
        <dbReference type="EMBL" id="GAA4990478.1"/>
    </source>
</evidence>
<evidence type="ECO:0000256" key="9">
    <source>
        <dbReference type="SAM" id="Phobius"/>
    </source>
</evidence>
<keyword evidence="4 7" id="KW-0547">Nucleotide-binding</keyword>
<evidence type="ECO:0000313" key="12">
    <source>
        <dbReference type="Proteomes" id="UP001500610"/>
    </source>
</evidence>
<feature type="compositionally biased region" description="Low complexity" evidence="8">
    <location>
        <begin position="384"/>
        <end position="404"/>
    </location>
</feature>
<dbReference type="EMBL" id="BAABIV010000013">
    <property type="protein sequence ID" value="GAA4990478.1"/>
    <property type="molecule type" value="Genomic_DNA"/>
</dbReference>
<evidence type="ECO:0000256" key="8">
    <source>
        <dbReference type="SAM" id="MobiDB-lite"/>
    </source>
</evidence>
<evidence type="ECO:0000259" key="10">
    <source>
        <dbReference type="PROSITE" id="PS50011"/>
    </source>
</evidence>
<evidence type="ECO:0000256" key="2">
    <source>
        <dbReference type="ARBA" id="ARBA00022527"/>
    </source>
</evidence>